<keyword evidence="3" id="KW-1185">Reference proteome</keyword>
<dbReference type="OrthoDB" id="238183at2"/>
<feature type="domain" description="Conserved hypothetical protein CHP03032" evidence="1">
    <location>
        <begin position="267"/>
        <end position="373"/>
    </location>
</feature>
<name>C0QA15_DESAH</name>
<sequence length="410" mass="46462">MDINISEKAWTTWQGLNKAIQGKEVVFFGVSDDWTGKTLRNTLIKEFSFVDNSKTWQGAEYIGAKIKSPKILKENVKSRYVIISSSAYESIYPQLIEYGLTPGDNFCITPALNNLKVITDINTHKARILLSSPDHKIYSQLDNSNDVGGGLFTYDIQSHECKKVLDGTFHQIVDTGKSYYIVDEIRGICEVSKDFELKDSFGVEKGDKPHGVAFCPKRDLVFLARTGRDFISVFNAKTKKIEFDILFSGKMTAAKKPGHWINDIFVNGDYLYVSLFSQTGSSREGVFDGGVLQISIDNPKERHVLMNDLWLPHSVCFFDADICVLDSMRGHFYKTDKNIVGEFFGFIRGLAFDGAYYYIGQSETRYFDRLKGIRKNIGMSAGFYLFDEDTKAAKFFSIPKLRQVRSLCVI</sequence>
<protein>
    <recommendedName>
        <fullName evidence="1">Conserved hypothetical protein CHP03032 domain-containing protein</fullName>
    </recommendedName>
</protein>
<gene>
    <name evidence="2" type="ordered locus">HRM2_36750</name>
</gene>
<dbReference type="SUPFAM" id="SSF63825">
    <property type="entry name" value="YWTD domain"/>
    <property type="match status" value="1"/>
</dbReference>
<dbReference type="Proteomes" id="UP000000442">
    <property type="component" value="Chromosome"/>
</dbReference>
<dbReference type="AlphaFoldDB" id="C0QA15"/>
<dbReference type="eggNOG" id="COG3391">
    <property type="taxonomic scope" value="Bacteria"/>
</dbReference>
<dbReference type="Pfam" id="PF16261">
    <property type="entry name" value="DUF4915"/>
    <property type="match status" value="1"/>
</dbReference>
<dbReference type="RefSeq" id="WP_015905482.1">
    <property type="nucleotide sequence ID" value="NC_012108.1"/>
</dbReference>
<evidence type="ECO:0000313" key="2">
    <source>
        <dbReference type="EMBL" id="ACN16733.1"/>
    </source>
</evidence>
<dbReference type="EMBL" id="CP001087">
    <property type="protein sequence ID" value="ACN16733.1"/>
    <property type="molecule type" value="Genomic_DNA"/>
</dbReference>
<dbReference type="STRING" id="177437.HRM2_36750"/>
<dbReference type="KEGG" id="dat:HRM2_36750"/>
<dbReference type="InterPro" id="IPR017481">
    <property type="entry name" value="CHP03032"/>
</dbReference>
<organism evidence="2 3">
    <name type="scientific">Desulforapulum autotrophicum (strain ATCC 43914 / DSM 3382 / VKM B-1955 / HRM2)</name>
    <name type="common">Desulfobacterium autotrophicum</name>
    <dbReference type="NCBI Taxonomy" id="177437"/>
    <lineage>
        <taxon>Bacteria</taxon>
        <taxon>Pseudomonadati</taxon>
        <taxon>Thermodesulfobacteriota</taxon>
        <taxon>Desulfobacteria</taxon>
        <taxon>Desulfobacterales</taxon>
        <taxon>Desulfobacteraceae</taxon>
        <taxon>Desulforapulum</taxon>
    </lineage>
</organism>
<proteinExistence type="predicted"/>
<accession>C0QA15</accession>
<evidence type="ECO:0000313" key="3">
    <source>
        <dbReference type="Proteomes" id="UP000000442"/>
    </source>
</evidence>
<evidence type="ECO:0000259" key="1">
    <source>
        <dbReference type="Pfam" id="PF16261"/>
    </source>
</evidence>
<reference evidence="2 3" key="1">
    <citation type="journal article" date="2009" name="Environ. Microbiol.">
        <title>Genome sequence of Desulfobacterium autotrophicum HRM2, a marine sulfate reducer oxidizing organic carbon completely to carbon dioxide.</title>
        <authorList>
            <person name="Strittmatter A.W."/>
            <person name="Liesegang H."/>
            <person name="Rabus R."/>
            <person name="Decker I."/>
            <person name="Amann J."/>
            <person name="Andres S."/>
            <person name="Henne A."/>
            <person name="Fricke W.F."/>
            <person name="Martinez-Arias R."/>
            <person name="Bartels D."/>
            <person name="Goesmann A."/>
            <person name="Krause L."/>
            <person name="Puehler A."/>
            <person name="Klenk H.P."/>
            <person name="Richter M."/>
            <person name="Schuler M."/>
            <person name="Gloeckner F.O."/>
            <person name="Meyerdierks A."/>
            <person name="Gottschalk G."/>
            <person name="Amann R."/>
        </authorList>
    </citation>
    <scope>NUCLEOTIDE SEQUENCE [LARGE SCALE GENOMIC DNA]</scope>
    <source>
        <strain evidence="3">ATCC 43914 / DSM 3382 / HRM2</strain>
    </source>
</reference>
<dbReference type="HOGENOM" id="CLU_672188_0_0_7"/>